<name>A0A368GZ02_ANCCA</name>
<gene>
    <name evidence="1" type="ORF">ANCCAN_04354</name>
</gene>
<keyword evidence="2" id="KW-1185">Reference proteome</keyword>
<dbReference type="Proteomes" id="UP000252519">
    <property type="component" value="Unassembled WGS sequence"/>
</dbReference>
<accession>A0A368GZ02</accession>
<dbReference type="AlphaFoldDB" id="A0A368GZ02"/>
<dbReference type="OrthoDB" id="5808387at2759"/>
<organism evidence="1 2">
    <name type="scientific">Ancylostoma caninum</name>
    <name type="common">Dog hookworm</name>
    <dbReference type="NCBI Taxonomy" id="29170"/>
    <lineage>
        <taxon>Eukaryota</taxon>
        <taxon>Metazoa</taxon>
        <taxon>Ecdysozoa</taxon>
        <taxon>Nematoda</taxon>
        <taxon>Chromadorea</taxon>
        <taxon>Rhabditida</taxon>
        <taxon>Rhabditina</taxon>
        <taxon>Rhabditomorpha</taxon>
        <taxon>Strongyloidea</taxon>
        <taxon>Ancylostomatidae</taxon>
        <taxon>Ancylostomatinae</taxon>
        <taxon>Ancylostoma</taxon>
    </lineage>
</organism>
<sequence>MQLPVYPPVRTLVKLFPGTIPGKAYHFSVSESTRHAYYVGFEGLSDGSQLNTLRVMDTWKGTIMTYALPEELSSICMLYEAASGVALVGVGDDNSIAIYQAIIKHDSARLIATKQLIALKSNSNEERTWSWNSARNENGMVLMELNQESRKLKIFEIKTTGEIACSEIDDFQTLGLAPYTQPWQEGNIMSTFERLPNVFGRLAYTGRILNIDIETRKVVYTRPLSCPFEAKNGREIYAALRAPRMMKQIYRNGRLWIVAESMAHLGVAVSIWTITNHKWQYVMEIKANYRDVTMDVTASDTAIILIKEPLIDDSCPQVQFKSLLMLRIGNVPRLTTIALFSLLESPNSNRLNEHMRQMLERSSCHN</sequence>
<reference evidence="1 2" key="1">
    <citation type="submission" date="2014-10" db="EMBL/GenBank/DDBJ databases">
        <title>Draft genome of the hookworm Ancylostoma caninum.</title>
        <authorList>
            <person name="Mitreva M."/>
        </authorList>
    </citation>
    <scope>NUCLEOTIDE SEQUENCE [LARGE SCALE GENOMIC DNA]</scope>
    <source>
        <strain evidence="1 2">Baltimore</strain>
    </source>
</reference>
<protein>
    <submittedName>
        <fullName evidence="1">Uncharacterized protein</fullName>
    </submittedName>
</protein>
<dbReference type="EMBL" id="JOJR01000032">
    <property type="protein sequence ID" value="RCN49582.1"/>
    <property type="molecule type" value="Genomic_DNA"/>
</dbReference>
<evidence type="ECO:0000313" key="2">
    <source>
        <dbReference type="Proteomes" id="UP000252519"/>
    </source>
</evidence>
<comment type="caution">
    <text evidence="1">The sequence shown here is derived from an EMBL/GenBank/DDBJ whole genome shotgun (WGS) entry which is preliminary data.</text>
</comment>
<proteinExistence type="predicted"/>
<evidence type="ECO:0000313" key="1">
    <source>
        <dbReference type="EMBL" id="RCN49582.1"/>
    </source>
</evidence>